<keyword evidence="1" id="KW-0145">Chemotaxis</keyword>
<keyword evidence="5" id="KW-1185">Reference proteome</keyword>
<dbReference type="RefSeq" id="WP_089737937.1">
    <property type="nucleotide sequence ID" value="NZ_FOGL01000001.1"/>
</dbReference>
<name>A0A1H9L664_9BACI</name>
<accession>A0A1H9L664</accession>
<dbReference type="Proteomes" id="UP000199687">
    <property type="component" value="Unassembled WGS sequence"/>
</dbReference>
<dbReference type="CDD" id="cd17909">
    <property type="entry name" value="CheC_ClassI"/>
    <property type="match status" value="1"/>
</dbReference>
<feature type="domain" description="CheC-like protein" evidence="3">
    <location>
        <begin position="112"/>
        <end position="147"/>
    </location>
</feature>
<evidence type="ECO:0000259" key="3">
    <source>
        <dbReference type="Pfam" id="PF04509"/>
    </source>
</evidence>
<dbReference type="STRING" id="531814.SAMN04487944_101122"/>
<dbReference type="Gene3D" id="3.40.1550.10">
    <property type="entry name" value="CheC-like"/>
    <property type="match status" value="1"/>
</dbReference>
<protein>
    <submittedName>
        <fullName evidence="4">Chemotaxis protein CheC</fullName>
    </submittedName>
</protein>
<dbReference type="InterPro" id="IPR050992">
    <property type="entry name" value="CheZ_family_phosphatases"/>
</dbReference>
<keyword evidence="2" id="KW-0378">Hydrolase</keyword>
<dbReference type="OrthoDB" id="9812187at2"/>
<dbReference type="PANTHER" id="PTHR43693:SF1">
    <property type="entry name" value="PROTEIN PHOSPHATASE CHEZ"/>
    <property type="match status" value="1"/>
</dbReference>
<dbReference type="SUPFAM" id="SSF103039">
    <property type="entry name" value="CheC-like"/>
    <property type="match status" value="1"/>
</dbReference>
<feature type="domain" description="CheC-like protein" evidence="3">
    <location>
        <begin position="11"/>
        <end position="46"/>
    </location>
</feature>
<evidence type="ECO:0000256" key="2">
    <source>
        <dbReference type="ARBA" id="ARBA00022801"/>
    </source>
</evidence>
<dbReference type="AlphaFoldDB" id="A0A1H9L664"/>
<dbReference type="EMBL" id="FOGL01000001">
    <property type="protein sequence ID" value="SER06991.1"/>
    <property type="molecule type" value="Genomic_DNA"/>
</dbReference>
<evidence type="ECO:0000256" key="1">
    <source>
        <dbReference type="ARBA" id="ARBA00022500"/>
    </source>
</evidence>
<gene>
    <name evidence="4" type="ORF">SAMN04487944_101122</name>
</gene>
<evidence type="ECO:0000313" key="4">
    <source>
        <dbReference type="EMBL" id="SER06991.1"/>
    </source>
</evidence>
<proteinExistence type="predicted"/>
<reference evidence="4 5" key="1">
    <citation type="submission" date="2016-10" db="EMBL/GenBank/DDBJ databases">
        <authorList>
            <person name="de Groot N.N."/>
        </authorList>
    </citation>
    <scope>NUCLEOTIDE SEQUENCE [LARGE SCALE GENOMIC DNA]</scope>
    <source>
        <strain evidence="4 5">CGMCC 1.7727</strain>
    </source>
</reference>
<dbReference type="Pfam" id="PF04509">
    <property type="entry name" value="CheC"/>
    <property type="match status" value="2"/>
</dbReference>
<dbReference type="GO" id="GO:0006935">
    <property type="term" value="P:chemotaxis"/>
    <property type="evidence" value="ECO:0007669"/>
    <property type="project" value="UniProtKB-KW"/>
</dbReference>
<organism evidence="4 5">
    <name type="scientific">Gracilibacillus ureilyticus</name>
    <dbReference type="NCBI Taxonomy" id="531814"/>
    <lineage>
        <taxon>Bacteria</taxon>
        <taxon>Bacillati</taxon>
        <taxon>Bacillota</taxon>
        <taxon>Bacilli</taxon>
        <taxon>Bacillales</taxon>
        <taxon>Bacillaceae</taxon>
        <taxon>Gracilibacillus</taxon>
    </lineage>
</organism>
<sequence length="211" mass="22858">MVRIDQLTQTHLDVLKEIGNIGAGNAATALSTLLNKKIDMTIPSINVVDFNELMEYVGGPETLIVAVFLRIQGEAPGSMFFVLSPDETNSLVEQLLSDKYFRAEELMENELAHSAVSEIGNILSGSYLSALSDFTSINMQPTVPTLVMDMAAAILMEGLVEISQESDYAIIIDTMIEGGGNSAHSVKGHFFLLPDPDSFNKIFATLGVLDK</sequence>
<dbReference type="PANTHER" id="PTHR43693">
    <property type="entry name" value="PROTEIN PHOSPHATASE CHEZ"/>
    <property type="match status" value="1"/>
</dbReference>
<dbReference type="InterPro" id="IPR028976">
    <property type="entry name" value="CheC-like_sf"/>
</dbReference>
<dbReference type="GO" id="GO:0016787">
    <property type="term" value="F:hydrolase activity"/>
    <property type="evidence" value="ECO:0007669"/>
    <property type="project" value="UniProtKB-KW"/>
</dbReference>
<evidence type="ECO:0000313" key="5">
    <source>
        <dbReference type="Proteomes" id="UP000199687"/>
    </source>
</evidence>
<dbReference type="InterPro" id="IPR007597">
    <property type="entry name" value="CheC"/>
</dbReference>